<dbReference type="SUPFAM" id="SSF54909">
    <property type="entry name" value="Dimeric alpha+beta barrel"/>
    <property type="match status" value="1"/>
</dbReference>
<comment type="caution">
    <text evidence="6">The sequence shown here is derived from an EMBL/GenBank/DDBJ whole genome shotgun (WGS) entry which is preliminary data.</text>
</comment>
<dbReference type="RefSeq" id="WP_043577486.1">
    <property type="nucleotide sequence ID" value="NZ_CP142381.1"/>
</dbReference>
<organism evidence="6 7">
    <name type="scientific">Chromobacterium subtsugae</name>
    <dbReference type="NCBI Taxonomy" id="251747"/>
    <lineage>
        <taxon>Bacteria</taxon>
        <taxon>Pseudomonadati</taxon>
        <taxon>Pseudomonadota</taxon>
        <taxon>Betaproteobacteria</taxon>
        <taxon>Neisseriales</taxon>
        <taxon>Chromobacteriaceae</taxon>
        <taxon>Chromobacterium</taxon>
    </lineage>
</organism>
<dbReference type="InterPro" id="IPR011008">
    <property type="entry name" value="Dimeric_a/b-barrel"/>
</dbReference>
<evidence type="ECO:0000313" key="6">
    <source>
        <dbReference type="EMBL" id="MBW8289684.1"/>
    </source>
</evidence>
<dbReference type="InterPro" id="IPR006314">
    <property type="entry name" value="Dyp_peroxidase"/>
</dbReference>
<comment type="cofactor">
    <cofactor evidence="1">
        <name>heme b</name>
        <dbReference type="ChEBI" id="CHEBI:60344"/>
    </cofactor>
</comment>
<evidence type="ECO:0000256" key="4">
    <source>
        <dbReference type="ARBA" id="ARBA00023002"/>
    </source>
</evidence>
<evidence type="ECO:0000256" key="3">
    <source>
        <dbReference type="ARBA" id="ARBA00022723"/>
    </source>
</evidence>
<dbReference type="EMBL" id="JAHDTB010000021">
    <property type="protein sequence ID" value="MBW8289684.1"/>
    <property type="molecule type" value="Genomic_DNA"/>
</dbReference>
<keyword evidence="4" id="KW-0560">Oxidoreductase</keyword>
<dbReference type="PROSITE" id="PS51404">
    <property type="entry name" value="DYP_PEROXIDASE"/>
    <property type="match status" value="1"/>
</dbReference>
<sequence>MIPVISYDDVQGTILRGYRVERARHFILRIDDKAGAAALILKLVEGQLGLPPITTAQRGAQKPIHFLNLSFTSAGLARLGLSDAQLQTFDVSFRQGATDPGIAASIGDTGDSAPQHWIGGLDQGAQVHALLSLWVDGSAEQLESASSKLCYAFADYGVKKLSAQDAVALPDDKVHFGYRDSIAQPTIIGAPPRKRDIPDDQPPVATGEFLLGYPNASGGSYTLEPKELSLNSSFAAFRILEQDVEGFESFLQTYAPRLGVDAETLAAKVCGRWRNGNPLTLRPDAAGEVLPPSQLNDFHYVDATLDTDDTLGLKCPIGSHIRRSNPRDGAVVGAGSPLHRIVRRAMPYGPEYDPAKPDAQKRGLIGYFINASIANQFEFVTSQWVLRSDFVKSATGPGGPEQGNAVFNISGEDVFIGVNPVDQSSFTDAQAGPKGQNNKRITGFPRLIHTRGSAYCFFPSISGLRYLAKLAAG</sequence>
<dbReference type="GeneID" id="89686524"/>
<keyword evidence="3" id="KW-0479">Metal-binding</keyword>
<evidence type="ECO:0000256" key="2">
    <source>
        <dbReference type="ARBA" id="ARBA00022559"/>
    </source>
</evidence>
<evidence type="ECO:0000256" key="5">
    <source>
        <dbReference type="ARBA" id="ARBA00023004"/>
    </source>
</evidence>
<keyword evidence="2" id="KW-0575">Peroxidase</keyword>
<evidence type="ECO:0008006" key="8">
    <source>
        <dbReference type="Google" id="ProtNLM"/>
    </source>
</evidence>
<evidence type="ECO:0000256" key="1">
    <source>
        <dbReference type="ARBA" id="ARBA00001970"/>
    </source>
</evidence>
<gene>
    <name evidence="6" type="ORF">KIF53_18785</name>
</gene>
<evidence type="ECO:0000313" key="7">
    <source>
        <dbReference type="Proteomes" id="UP000711178"/>
    </source>
</evidence>
<name>A0ABS7FHX8_9NEIS</name>
<keyword evidence="5" id="KW-0408">Iron</keyword>
<proteinExistence type="predicted"/>
<dbReference type="PANTHER" id="PTHR30521">
    <property type="entry name" value="DEFERROCHELATASE/PEROXIDASE"/>
    <property type="match status" value="1"/>
</dbReference>
<keyword evidence="7" id="KW-1185">Reference proteome</keyword>
<protein>
    <recommendedName>
        <fullName evidence="8">Peroxidase</fullName>
    </recommendedName>
</protein>
<reference evidence="6 7" key="1">
    <citation type="submission" date="2021-05" db="EMBL/GenBank/DDBJ databases">
        <title>Draft Whole Genome Sequencing Of Biosensor Chromobacterium violaceum Strain CV026 Reveals A Regulatory RNA In Chromobacterium violaceum Phenotype Regulatory Network.</title>
        <authorList>
            <person name="Hong K.W."/>
            <person name="Chan K.G."/>
            <person name="Chang C.-Y."/>
        </authorList>
    </citation>
    <scope>NUCLEOTIDE SEQUENCE [LARGE SCALE GENOMIC DNA]</scope>
    <source>
        <strain evidence="6 7">ATCC 31532</strain>
    </source>
</reference>
<dbReference type="Proteomes" id="UP000711178">
    <property type="component" value="Unassembled WGS sequence"/>
</dbReference>
<accession>A0ABS7FHX8</accession>
<dbReference type="PANTHER" id="PTHR30521:SF5">
    <property type="entry name" value="BLR4509 PROTEIN"/>
    <property type="match status" value="1"/>
</dbReference>